<keyword evidence="3" id="KW-0804">Transcription</keyword>
<dbReference type="OrthoDB" id="9149076at2"/>
<dbReference type="Pfam" id="PF00196">
    <property type="entry name" value="GerE"/>
    <property type="match status" value="1"/>
</dbReference>
<organism evidence="5 6">
    <name type="scientific">Ralstonia pickettii</name>
    <name type="common">Burkholderia pickettii</name>
    <dbReference type="NCBI Taxonomy" id="329"/>
    <lineage>
        <taxon>Bacteria</taxon>
        <taxon>Pseudomonadati</taxon>
        <taxon>Pseudomonadota</taxon>
        <taxon>Betaproteobacteria</taxon>
        <taxon>Burkholderiales</taxon>
        <taxon>Burkholderiaceae</taxon>
        <taxon>Ralstonia</taxon>
    </lineage>
</organism>
<protein>
    <submittedName>
        <fullName evidence="5">LuxR family transcriptional regulator</fullName>
    </submittedName>
</protein>
<dbReference type="AlphaFoldDB" id="A0A2N4TTJ8"/>
<name>A0A2N4TTJ8_RALPI</name>
<dbReference type="Gene3D" id="3.30.450.80">
    <property type="entry name" value="Transcription factor LuxR-like, autoinducer-binding domain"/>
    <property type="match status" value="1"/>
</dbReference>
<dbReference type="InterPro" id="IPR005143">
    <property type="entry name" value="TF_LuxR_autoind-bd_dom"/>
</dbReference>
<dbReference type="InterPro" id="IPR000792">
    <property type="entry name" value="Tscrpt_reg_LuxR_C"/>
</dbReference>
<dbReference type="EMBL" id="PKQE01000002">
    <property type="protein sequence ID" value="PLC42971.1"/>
    <property type="molecule type" value="Genomic_DNA"/>
</dbReference>
<evidence type="ECO:0000259" key="4">
    <source>
        <dbReference type="PROSITE" id="PS50043"/>
    </source>
</evidence>
<dbReference type="SMART" id="SM00421">
    <property type="entry name" value="HTH_LUXR"/>
    <property type="match status" value="1"/>
</dbReference>
<dbReference type="InterPro" id="IPR036388">
    <property type="entry name" value="WH-like_DNA-bd_sf"/>
</dbReference>
<dbReference type="Proteomes" id="UP000234456">
    <property type="component" value="Unassembled WGS sequence"/>
</dbReference>
<evidence type="ECO:0000313" key="6">
    <source>
        <dbReference type="Proteomes" id="UP000234456"/>
    </source>
</evidence>
<dbReference type="Gene3D" id="1.10.10.10">
    <property type="entry name" value="Winged helix-like DNA-binding domain superfamily/Winged helix DNA-binding domain"/>
    <property type="match status" value="1"/>
</dbReference>
<dbReference type="InterPro" id="IPR036693">
    <property type="entry name" value="TF_LuxR_autoind-bd_dom_sf"/>
</dbReference>
<dbReference type="SUPFAM" id="SSF46894">
    <property type="entry name" value="C-terminal effector domain of the bipartite response regulators"/>
    <property type="match status" value="1"/>
</dbReference>
<proteinExistence type="predicted"/>
<dbReference type="PANTHER" id="PTHR44688:SF16">
    <property type="entry name" value="DNA-BINDING TRANSCRIPTIONAL ACTIVATOR DEVR_DOSR"/>
    <property type="match status" value="1"/>
</dbReference>
<sequence length="295" mass="32783">MTSASDNAGASYFTPQSATAGLHDAVHMRTLGGVLLFDDQKIITRQPPHTLAVHAPQLAAQLAASMQPYQRRQKVQEVLTSIGFDSFEYSVARMISGTVEVLSSLTTYGKPDWIHRYFSQRYHEIDPCLKRCLASGTPLVWDADDLAAWTERTPGLARMQAYLLDCAAFGVSSGVTYCWPAPEGRARVVVRFHSSNRNRRWISDAVIGQALALGMAVHEYLSAYELVPSRPLPGDPHLSPVQQRILDCLIKGMTDREIAQLLELTTHNVDYHLRRLRALFGVTTRVQLVKAACYG</sequence>
<dbReference type="PROSITE" id="PS50043">
    <property type="entry name" value="HTH_LUXR_2"/>
    <property type="match status" value="1"/>
</dbReference>
<evidence type="ECO:0000256" key="1">
    <source>
        <dbReference type="ARBA" id="ARBA00023015"/>
    </source>
</evidence>
<evidence type="ECO:0000313" key="5">
    <source>
        <dbReference type="EMBL" id="PLC42971.1"/>
    </source>
</evidence>
<dbReference type="PANTHER" id="PTHR44688">
    <property type="entry name" value="DNA-BINDING TRANSCRIPTIONAL ACTIVATOR DEVR_DOSR"/>
    <property type="match status" value="1"/>
</dbReference>
<dbReference type="Pfam" id="PF03472">
    <property type="entry name" value="Autoind_bind"/>
    <property type="match status" value="1"/>
</dbReference>
<keyword evidence="2" id="KW-0238">DNA-binding</keyword>
<dbReference type="RefSeq" id="WP_051530892.1">
    <property type="nucleotide sequence ID" value="NZ_PKQE01000002.1"/>
</dbReference>
<dbReference type="CDD" id="cd06170">
    <property type="entry name" value="LuxR_C_like"/>
    <property type="match status" value="1"/>
</dbReference>
<dbReference type="GO" id="GO:0003677">
    <property type="term" value="F:DNA binding"/>
    <property type="evidence" value="ECO:0007669"/>
    <property type="project" value="UniProtKB-KW"/>
</dbReference>
<reference evidence="5 6" key="1">
    <citation type="submission" date="2017-12" db="EMBL/GenBank/DDBJ databases">
        <title>Draft genome sequence of Ralstonia pickettii 52.</title>
        <authorList>
            <person name="Zheng B."/>
        </authorList>
    </citation>
    <scope>NUCLEOTIDE SEQUENCE [LARGE SCALE GENOMIC DNA]</scope>
    <source>
        <strain evidence="5 6">52</strain>
    </source>
</reference>
<dbReference type="InterPro" id="IPR016032">
    <property type="entry name" value="Sig_transdc_resp-reg_C-effctor"/>
</dbReference>
<accession>A0A2N4TTJ8</accession>
<keyword evidence="1" id="KW-0805">Transcription regulation</keyword>
<comment type="caution">
    <text evidence="5">The sequence shown here is derived from an EMBL/GenBank/DDBJ whole genome shotgun (WGS) entry which is preliminary data.</text>
</comment>
<dbReference type="GO" id="GO:0006355">
    <property type="term" value="P:regulation of DNA-templated transcription"/>
    <property type="evidence" value="ECO:0007669"/>
    <property type="project" value="InterPro"/>
</dbReference>
<feature type="domain" description="HTH luxR-type" evidence="4">
    <location>
        <begin position="231"/>
        <end position="295"/>
    </location>
</feature>
<evidence type="ECO:0000256" key="3">
    <source>
        <dbReference type="ARBA" id="ARBA00023163"/>
    </source>
</evidence>
<evidence type="ECO:0000256" key="2">
    <source>
        <dbReference type="ARBA" id="ARBA00023125"/>
    </source>
</evidence>
<gene>
    <name evidence="5" type="ORF">C0Q88_13735</name>
</gene>
<dbReference type="SUPFAM" id="SSF75516">
    <property type="entry name" value="Pheromone-binding domain of LuxR-like quorum-sensing transcription factors"/>
    <property type="match status" value="1"/>
</dbReference>